<evidence type="ECO:0000313" key="2">
    <source>
        <dbReference type="EMBL" id="MBC3906191.1"/>
    </source>
</evidence>
<accession>A0ABR6Z3R3</accession>
<comment type="caution">
    <text evidence="2">The sequence shown here is derived from an EMBL/GenBank/DDBJ whole genome shotgun (WGS) entry which is preliminary data.</text>
</comment>
<dbReference type="Proteomes" id="UP000646911">
    <property type="component" value="Unassembled WGS sequence"/>
</dbReference>
<evidence type="ECO:0000313" key="3">
    <source>
        <dbReference type="Proteomes" id="UP000646911"/>
    </source>
</evidence>
<evidence type="ECO:0000256" key="1">
    <source>
        <dbReference type="SAM" id="Phobius"/>
    </source>
</evidence>
<dbReference type="EMBL" id="JACOFX010000001">
    <property type="protein sequence ID" value="MBC3906191.1"/>
    <property type="molecule type" value="Genomic_DNA"/>
</dbReference>
<organism evidence="2 3">
    <name type="scientific">Undibacterium umbellatum</name>
    <dbReference type="NCBI Taxonomy" id="2762300"/>
    <lineage>
        <taxon>Bacteria</taxon>
        <taxon>Pseudomonadati</taxon>
        <taxon>Pseudomonadota</taxon>
        <taxon>Betaproteobacteria</taxon>
        <taxon>Burkholderiales</taxon>
        <taxon>Oxalobacteraceae</taxon>
        <taxon>Undibacterium</taxon>
    </lineage>
</organism>
<proteinExistence type="predicted"/>
<feature type="transmembrane region" description="Helical" evidence="1">
    <location>
        <begin position="57"/>
        <end position="77"/>
    </location>
</feature>
<reference evidence="2 3" key="1">
    <citation type="submission" date="2020-08" db="EMBL/GenBank/DDBJ databases">
        <title>Novel species isolated from subtropical streams in China.</title>
        <authorList>
            <person name="Lu H."/>
        </authorList>
    </citation>
    <scope>NUCLEOTIDE SEQUENCE [LARGE SCALE GENOMIC DNA]</scope>
    <source>
        <strain evidence="2 3">NL8W</strain>
    </source>
</reference>
<keyword evidence="1" id="KW-0812">Transmembrane</keyword>
<name>A0ABR6Z3R3_9BURK</name>
<evidence type="ECO:0008006" key="4">
    <source>
        <dbReference type="Google" id="ProtNLM"/>
    </source>
</evidence>
<keyword evidence="1" id="KW-0472">Membrane</keyword>
<feature type="transmembrane region" description="Helical" evidence="1">
    <location>
        <begin position="31"/>
        <end position="51"/>
    </location>
</feature>
<protein>
    <recommendedName>
        <fullName evidence="4">SMODS and SLOG-associating 2TM effector domain-containing protein</fullName>
    </recommendedName>
</protein>
<keyword evidence="1" id="KW-1133">Transmembrane helix</keyword>
<gene>
    <name evidence="2" type="ORF">H8L47_01285</name>
</gene>
<sequence>MEKQLWRAMLDSDLNSRYWTKVTEKYETRDYYVKLFLAIFASGTVAGWSVWEAYPVIWKFLSSCTAIVSIASPLLAYGKKVEVSANHAGLWADLRIRYADLWDTHLASPGNKSINSEYEKLRKIFLELEMKEPKLKIPKDQKIAVECQKEVLVAKNLVQKESV</sequence>
<dbReference type="RefSeq" id="WP_186951429.1">
    <property type="nucleotide sequence ID" value="NZ_JACOFX010000001.1"/>
</dbReference>
<keyword evidence="3" id="KW-1185">Reference proteome</keyword>